<dbReference type="Gene3D" id="3.40.30.10">
    <property type="entry name" value="Glutaredoxin"/>
    <property type="match status" value="1"/>
</dbReference>
<dbReference type="Proteomes" id="UP000249723">
    <property type="component" value="Unassembled WGS sequence"/>
</dbReference>
<dbReference type="EMBL" id="FMWP01000127">
    <property type="protein sequence ID" value="SDA02885.1"/>
    <property type="molecule type" value="Genomic_DNA"/>
</dbReference>
<dbReference type="Gene3D" id="1.20.1050.10">
    <property type="match status" value="1"/>
</dbReference>
<feature type="domain" description="GST C-terminal" evidence="1">
    <location>
        <begin position="177"/>
        <end position="339"/>
    </location>
</feature>
<dbReference type="CDD" id="cd00299">
    <property type="entry name" value="GST_C_family"/>
    <property type="match status" value="1"/>
</dbReference>
<sequence>MSSAPLPKATLYYFGGSVWASVPLLCAEEKGFGPDVLEKRSVDLLNGDNFSPAYLTSKLTRSHWREPSLGGVRSHQTDSQTLLTIVPVNPRGSVPTLVAPYEHTTTPDLPTKYKALTDSIEICQFLDSSTSRSTTFQSPSLTPATVQGSSESKFWVEHVHGPEAADPNAFLMSFRSDDERKAKNSNLPGDFLRGRQKALEKYAKEAGGDDARLAAFYKNKIKENGGLLAMYEGKIDASPFIEASKGMYVALNKTIALLEKSLRAAYLVGDQVSLADLHLGAYLARILAALGAKSITDVDGALEKLDAALTEASGPKFKAYVKVLFERESFQKVYAEGLH</sequence>
<organism evidence="2 3">
    <name type="scientific">Microbotryum saponariae</name>
    <dbReference type="NCBI Taxonomy" id="289078"/>
    <lineage>
        <taxon>Eukaryota</taxon>
        <taxon>Fungi</taxon>
        <taxon>Dikarya</taxon>
        <taxon>Basidiomycota</taxon>
        <taxon>Pucciniomycotina</taxon>
        <taxon>Microbotryomycetes</taxon>
        <taxon>Microbotryales</taxon>
        <taxon>Microbotryaceae</taxon>
        <taxon>Microbotryum</taxon>
    </lineage>
</organism>
<dbReference type="InterPro" id="IPR010987">
    <property type="entry name" value="Glutathione-S-Trfase_C-like"/>
</dbReference>
<evidence type="ECO:0000313" key="2">
    <source>
        <dbReference type="EMBL" id="SDA02885.1"/>
    </source>
</evidence>
<dbReference type="OrthoDB" id="412788at2759"/>
<name>A0A2X0M1N6_9BASI</name>
<evidence type="ECO:0000259" key="1">
    <source>
        <dbReference type="PROSITE" id="PS50405"/>
    </source>
</evidence>
<dbReference type="PROSITE" id="PS50405">
    <property type="entry name" value="GST_CTER"/>
    <property type="match status" value="1"/>
</dbReference>
<evidence type="ECO:0000313" key="3">
    <source>
        <dbReference type="Proteomes" id="UP000249723"/>
    </source>
</evidence>
<accession>A0A2X0M1N6</accession>
<proteinExistence type="predicted"/>
<dbReference type="SUPFAM" id="SSF52833">
    <property type="entry name" value="Thioredoxin-like"/>
    <property type="match status" value="1"/>
</dbReference>
<reference evidence="3" key="1">
    <citation type="submission" date="2016-10" db="EMBL/GenBank/DDBJ databases">
        <authorList>
            <person name="Jeantristanb JTB J.-T."/>
            <person name="Ricardo R."/>
        </authorList>
    </citation>
    <scope>NUCLEOTIDE SEQUENCE [LARGE SCALE GENOMIC DNA]</scope>
</reference>
<protein>
    <submittedName>
        <fullName evidence="2">BZ3500_MvSof-1268-A1-R1_Chr7-1g09144 protein</fullName>
    </submittedName>
</protein>
<dbReference type="InterPro" id="IPR036249">
    <property type="entry name" value="Thioredoxin-like_sf"/>
</dbReference>
<dbReference type="AlphaFoldDB" id="A0A2X0M1N6"/>
<keyword evidence="3" id="KW-1185">Reference proteome</keyword>
<gene>
    <name evidence="2" type="ORF">BZ3500_MVSOF-1268-A1-R1_CHR7-1G09144</name>
</gene>
<dbReference type="SUPFAM" id="SSF47616">
    <property type="entry name" value="GST C-terminal domain-like"/>
    <property type="match status" value="1"/>
</dbReference>
<dbReference type="InterPro" id="IPR036282">
    <property type="entry name" value="Glutathione-S-Trfase_C_sf"/>
</dbReference>
<dbReference type="STRING" id="289078.A0A2X0M1N6"/>